<dbReference type="EMBL" id="CP075546">
    <property type="protein sequence ID" value="QVV90148.1"/>
    <property type="molecule type" value="Genomic_DNA"/>
</dbReference>
<dbReference type="GeneID" id="65567989"/>
<dbReference type="RefSeq" id="WP_214420922.1">
    <property type="nucleotide sequence ID" value="NZ_CP075546.1"/>
</dbReference>
<name>A0A8E7EI64_9EURY</name>
<dbReference type="InterPro" id="IPR016181">
    <property type="entry name" value="Acyl_CoA_acyltransferase"/>
</dbReference>
<dbReference type="InterPro" id="IPR041496">
    <property type="entry name" value="YitH/HolE_GNAT"/>
</dbReference>
<dbReference type="Gene3D" id="3.40.630.90">
    <property type="match status" value="1"/>
</dbReference>
<evidence type="ECO:0000313" key="3">
    <source>
        <dbReference type="Proteomes" id="UP000680656"/>
    </source>
</evidence>
<dbReference type="Gene3D" id="3.40.630.30">
    <property type="match status" value="1"/>
</dbReference>
<accession>A0A8E7EI64</accession>
<dbReference type="PANTHER" id="PTHR47237">
    <property type="entry name" value="SLL0310 PROTEIN"/>
    <property type="match status" value="1"/>
</dbReference>
<dbReference type="Pfam" id="PF00583">
    <property type="entry name" value="Acetyltransf_1"/>
    <property type="match status" value="1"/>
</dbReference>
<dbReference type="AlphaFoldDB" id="A0A8E7EI64"/>
<sequence length="281" mass="31931">MSFSYHIRTIRPDEIHIPIEWARDVGWNPGLYDAECHYPVDPDGWFCAEHEDEILGVGVATNYDNTFSFGGFYIVKEPFRHHGIGWDIFSAMLRHVGDRNFGGDGVYEMQDKYHAKIGLQFAYRNIRWQGIGNGTDQPDLVFATDVPFDSLLQYDTAHFPVKREVFLKNWIQQPEATALVKIDNKEQINGYGVIRKCYEGYKIGPIFANSPAIADELFDGLTATISGEMVFFDTPEPNSAAVRMAQKRSMTQVFGTARMYTKKMPSLPLDEIFGVTTFELG</sequence>
<dbReference type="InterPro" id="IPR000182">
    <property type="entry name" value="GNAT_dom"/>
</dbReference>
<evidence type="ECO:0000259" key="1">
    <source>
        <dbReference type="PROSITE" id="PS51186"/>
    </source>
</evidence>
<evidence type="ECO:0000313" key="2">
    <source>
        <dbReference type="EMBL" id="QVV90148.1"/>
    </source>
</evidence>
<gene>
    <name evidence="2" type="ORF">KHC33_06560</name>
</gene>
<dbReference type="GO" id="GO:0016747">
    <property type="term" value="F:acyltransferase activity, transferring groups other than amino-acyl groups"/>
    <property type="evidence" value="ECO:0007669"/>
    <property type="project" value="InterPro"/>
</dbReference>
<dbReference type="Proteomes" id="UP000680656">
    <property type="component" value="Chromosome"/>
</dbReference>
<reference evidence="2 3" key="1">
    <citation type="submission" date="2021-05" db="EMBL/GenBank/DDBJ databases">
        <title>A novel Methanospirillum isolate from a pyrite-forming mixed culture.</title>
        <authorList>
            <person name="Bunk B."/>
            <person name="Sproer C."/>
            <person name="Spring S."/>
            <person name="Pester M."/>
        </authorList>
    </citation>
    <scope>NUCLEOTIDE SEQUENCE [LARGE SCALE GENOMIC DNA]</scope>
    <source>
        <strain evidence="2 3">J.3.6.1-F.2.7.3</strain>
    </source>
</reference>
<dbReference type="SUPFAM" id="SSF55729">
    <property type="entry name" value="Acyl-CoA N-acyltransferases (Nat)"/>
    <property type="match status" value="1"/>
</dbReference>
<dbReference type="Pfam" id="PF18014">
    <property type="entry name" value="Acetyltransf_18"/>
    <property type="match status" value="1"/>
</dbReference>
<keyword evidence="3" id="KW-1185">Reference proteome</keyword>
<proteinExistence type="predicted"/>
<protein>
    <submittedName>
        <fullName evidence="2">GNAT family N-acetyltransferase</fullName>
    </submittedName>
</protein>
<feature type="domain" description="N-acetyltransferase" evidence="1">
    <location>
        <begin position="5"/>
        <end position="147"/>
    </location>
</feature>
<dbReference type="InterPro" id="IPR052729">
    <property type="entry name" value="Acyl/Acetyltrans_Enzymes"/>
</dbReference>
<dbReference type="KEGG" id="mrtj:KHC33_06560"/>
<keyword evidence="2" id="KW-0808">Transferase</keyword>
<dbReference type="PANTHER" id="PTHR47237:SF1">
    <property type="entry name" value="SLL0310 PROTEIN"/>
    <property type="match status" value="1"/>
</dbReference>
<organism evidence="2 3">
    <name type="scientific">Methanospirillum purgamenti</name>
    <dbReference type="NCBI Taxonomy" id="2834276"/>
    <lineage>
        <taxon>Archaea</taxon>
        <taxon>Methanobacteriati</taxon>
        <taxon>Methanobacteriota</taxon>
        <taxon>Stenosarchaea group</taxon>
        <taxon>Methanomicrobia</taxon>
        <taxon>Methanomicrobiales</taxon>
        <taxon>Methanospirillaceae</taxon>
        <taxon>Methanospirillum</taxon>
    </lineage>
</organism>
<dbReference type="CDD" id="cd04301">
    <property type="entry name" value="NAT_SF"/>
    <property type="match status" value="1"/>
</dbReference>
<dbReference type="PROSITE" id="PS51186">
    <property type="entry name" value="GNAT"/>
    <property type="match status" value="1"/>
</dbReference>